<dbReference type="RefSeq" id="WP_141623884.1">
    <property type="nucleotide sequence ID" value="NZ_CP041242.1"/>
</dbReference>
<keyword evidence="3" id="KW-0997">Cell inner membrane</keyword>
<dbReference type="InterPro" id="IPR027304">
    <property type="entry name" value="Trigger_fact/SurA_dom_sf"/>
</dbReference>
<feature type="transmembrane region" description="Helical" evidence="12">
    <location>
        <begin position="12"/>
        <end position="30"/>
    </location>
</feature>
<evidence type="ECO:0000313" key="15">
    <source>
        <dbReference type="Proteomes" id="UP000317199"/>
    </source>
</evidence>
<evidence type="ECO:0000256" key="2">
    <source>
        <dbReference type="ARBA" id="ARBA00022475"/>
    </source>
</evidence>
<dbReference type="InterPro" id="IPR023058">
    <property type="entry name" value="PPIase_PpiC_CS"/>
</dbReference>
<evidence type="ECO:0000259" key="13">
    <source>
        <dbReference type="PROSITE" id="PS50198"/>
    </source>
</evidence>
<accession>A0A514BT36</accession>
<evidence type="ECO:0000256" key="9">
    <source>
        <dbReference type="ARBA" id="ARBA00040743"/>
    </source>
</evidence>
<sequence length="663" mass="72585">MLQTLREKSSGLLGTVVLVILIVPLALFGIDQYLVQPGNNTVARVEAPPSWWSSAPSWWPASMLWQSEEITVDDFRTRFDQVRQQTREQQGDAFDPRVFEGQDNKRLVLQALIDQRVQQLAASGAGVVVGDEMVRKTIREIPAFHVDGEFNTERYQLALASQFPPQSPKQFQQTVRENLQQTLVPVALSGSNFVTGSELQRLVRLMGERRDVHMLFLPLPEQEVEAVGDAEVQAWYQSHIADFRAPETVTLEYVEVDASDVPAPPAADEAALRARYEAEKSRFATQEERLASHILIEVDADADQATQQAAQEKAAALAVQARAEGADFAALARESSDDIGSSDAGGDLGWVSRGMMVGPFEQALFAMTLNGDAAGVSDPVRTDFGWHVIQLREIKADDVESFEQVRDALVREQAELDRERAVNELMTRAVDQVYKNPNNLGGVATTTGLEVQTLGPVTRASNSGIMAHAAVKRVAFDEVRIQDGTISDPIEIGPGHHVLLRVAKHEPERARPLDEVRDDVVAAIQADRTQKAAKARAEALLARLGKGETLEAIAEAEGLPAPQPMPGVMRGMPLPDIAVNQAMFAAAPPKDDKPTPGMAELPGGNVVLFTIDAVEPGDIDTISEFERTTLEEQLRQVAGFEDVQAYTAALRKSMQVTVFEENL</sequence>
<feature type="domain" description="PpiC" evidence="13">
    <location>
        <begin position="286"/>
        <end position="393"/>
    </location>
</feature>
<keyword evidence="6 12" id="KW-0472">Membrane</keyword>
<evidence type="ECO:0000256" key="12">
    <source>
        <dbReference type="SAM" id="Phobius"/>
    </source>
</evidence>
<dbReference type="GO" id="GO:0005886">
    <property type="term" value="C:plasma membrane"/>
    <property type="evidence" value="ECO:0007669"/>
    <property type="project" value="UniProtKB-SubCell"/>
</dbReference>
<evidence type="ECO:0000256" key="10">
    <source>
        <dbReference type="ARBA" id="ARBA00042775"/>
    </source>
</evidence>
<keyword evidence="2" id="KW-1003">Cell membrane</keyword>
<dbReference type="SUPFAM" id="SSF54534">
    <property type="entry name" value="FKBP-like"/>
    <property type="match status" value="1"/>
</dbReference>
<evidence type="ECO:0000313" key="14">
    <source>
        <dbReference type="EMBL" id="QDH70550.1"/>
    </source>
</evidence>
<dbReference type="PROSITE" id="PS50198">
    <property type="entry name" value="PPIC_PPIASE_2"/>
    <property type="match status" value="1"/>
</dbReference>
<evidence type="ECO:0000256" key="6">
    <source>
        <dbReference type="ARBA" id="ARBA00023136"/>
    </source>
</evidence>
<comment type="similarity">
    <text evidence="8">Belongs to the PpiD chaperone family.</text>
</comment>
<dbReference type="SUPFAM" id="SSF109998">
    <property type="entry name" value="Triger factor/SurA peptide-binding domain-like"/>
    <property type="match status" value="1"/>
</dbReference>
<dbReference type="Pfam" id="PF13624">
    <property type="entry name" value="SurA_N_3"/>
    <property type="match status" value="1"/>
</dbReference>
<reference evidence="14 15" key="1">
    <citation type="submission" date="2019-06" db="EMBL/GenBank/DDBJ databases">
        <title>Lysobacter alkalisoli sp. nov. isolated from saline-alkali soil.</title>
        <authorList>
            <person name="Sun J.-Q."/>
            <person name="Xu L."/>
        </authorList>
    </citation>
    <scope>NUCLEOTIDE SEQUENCE [LARGE SCALE GENOMIC DNA]</scope>
    <source>
        <strain evidence="14 15">SJ-36</strain>
    </source>
</reference>
<keyword evidence="5 12" id="KW-1133">Transmembrane helix</keyword>
<dbReference type="InterPro" id="IPR000297">
    <property type="entry name" value="PPIase_PpiC"/>
</dbReference>
<keyword evidence="7" id="KW-0143">Chaperone</keyword>
<dbReference type="PANTHER" id="PTHR47529">
    <property type="entry name" value="PEPTIDYL-PROLYL CIS-TRANS ISOMERASE D"/>
    <property type="match status" value="1"/>
</dbReference>
<dbReference type="Pfam" id="PF13616">
    <property type="entry name" value="Rotamase_3"/>
    <property type="match status" value="1"/>
</dbReference>
<proteinExistence type="inferred from homology"/>
<keyword evidence="15" id="KW-1185">Reference proteome</keyword>
<evidence type="ECO:0000256" key="8">
    <source>
        <dbReference type="ARBA" id="ARBA00038408"/>
    </source>
</evidence>
<dbReference type="InterPro" id="IPR052029">
    <property type="entry name" value="PpiD_chaperone"/>
</dbReference>
<keyword evidence="11 14" id="KW-0413">Isomerase</keyword>
<dbReference type="Gene3D" id="3.10.50.40">
    <property type="match status" value="1"/>
</dbReference>
<evidence type="ECO:0000256" key="4">
    <source>
        <dbReference type="ARBA" id="ARBA00022692"/>
    </source>
</evidence>
<evidence type="ECO:0000256" key="7">
    <source>
        <dbReference type="ARBA" id="ARBA00023186"/>
    </source>
</evidence>
<dbReference type="Gene3D" id="1.10.4030.10">
    <property type="entry name" value="Porin chaperone SurA, peptide-binding domain"/>
    <property type="match status" value="1"/>
</dbReference>
<dbReference type="Proteomes" id="UP000317199">
    <property type="component" value="Chromosome"/>
</dbReference>
<dbReference type="OrthoDB" id="9812372at2"/>
<dbReference type="PANTHER" id="PTHR47529:SF1">
    <property type="entry name" value="PERIPLASMIC CHAPERONE PPID"/>
    <property type="match status" value="1"/>
</dbReference>
<dbReference type="AlphaFoldDB" id="A0A514BT36"/>
<evidence type="ECO:0000256" key="5">
    <source>
        <dbReference type="ARBA" id="ARBA00022989"/>
    </source>
</evidence>
<evidence type="ECO:0000256" key="1">
    <source>
        <dbReference type="ARBA" id="ARBA00004382"/>
    </source>
</evidence>
<keyword evidence="11" id="KW-0697">Rotamase</keyword>
<protein>
    <recommendedName>
        <fullName evidence="9">Periplasmic chaperone PpiD</fullName>
    </recommendedName>
    <alternativeName>
        <fullName evidence="10">Periplasmic folding chaperone</fullName>
    </alternativeName>
</protein>
<dbReference type="KEGG" id="lyj:FKV23_10995"/>
<dbReference type="PROSITE" id="PS01096">
    <property type="entry name" value="PPIC_PPIASE_1"/>
    <property type="match status" value="1"/>
</dbReference>
<gene>
    <name evidence="14" type="ORF">FKV23_10995</name>
</gene>
<comment type="subcellular location">
    <subcellularLocation>
        <location evidence="1">Cell inner membrane</location>
        <topology evidence="1">Single-pass type II membrane protein</topology>
        <orientation evidence="1">Periplasmic side</orientation>
    </subcellularLocation>
</comment>
<organism evidence="14 15">
    <name type="scientific">Marilutibacter alkalisoli</name>
    <dbReference type="NCBI Taxonomy" id="2591633"/>
    <lineage>
        <taxon>Bacteria</taxon>
        <taxon>Pseudomonadati</taxon>
        <taxon>Pseudomonadota</taxon>
        <taxon>Gammaproteobacteria</taxon>
        <taxon>Lysobacterales</taxon>
        <taxon>Lysobacteraceae</taxon>
        <taxon>Marilutibacter</taxon>
    </lineage>
</organism>
<evidence type="ECO:0000256" key="3">
    <source>
        <dbReference type="ARBA" id="ARBA00022519"/>
    </source>
</evidence>
<name>A0A514BT36_9GAMM</name>
<dbReference type="EMBL" id="CP041242">
    <property type="protein sequence ID" value="QDH70550.1"/>
    <property type="molecule type" value="Genomic_DNA"/>
</dbReference>
<evidence type="ECO:0000256" key="11">
    <source>
        <dbReference type="PROSITE-ProRule" id="PRU00278"/>
    </source>
</evidence>
<dbReference type="GO" id="GO:0003755">
    <property type="term" value="F:peptidyl-prolyl cis-trans isomerase activity"/>
    <property type="evidence" value="ECO:0007669"/>
    <property type="project" value="UniProtKB-KW"/>
</dbReference>
<dbReference type="InterPro" id="IPR046357">
    <property type="entry name" value="PPIase_dom_sf"/>
</dbReference>
<keyword evidence="4 12" id="KW-0812">Transmembrane</keyword>